<dbReference type="FunCoup" id="A0A0C3KSC5">
    <property type="interactions" value="179"/>
</dbReference>
<evidence type="ECO:0000256" key="4">
    <source>
        <dbReference type="ARBA" id="ARBA00022692"/>
    </source>
</evidence>
<evidence type="ECO:0000259" key="14">
    <source>
        <dbReference type="Pfam" id="PF25140"/>
    </source>
</evidence>
<evidence type="ECO:0000259" key="13">
    <source>
        <dbReference type="Pfam" id="PF07819"/>
    </source>
</evidence>
<dbReference type="InterPro" id="IPR012908">
    <property type="entry name" value="PGAP1-ab_dom-like"/>
</dbReference>
<feature type="transmembrane region" description="Helical" evidence="10">
    <location>
        <begin position="629"/>
        <end position="649"/>
    </location>
</feature>
<keyword evidence="5 10" id="KW-0378">Hydrolase</keyword>
<feature type="transmembrane region" description="Helical" evidence="10">
    <location>
        <begin position="700"/>
        <end position="724"/>
    </location>
</feature>
<keyword evidence="6 10" id="KW-0256">Endoplasmic reticulum</keyword>
<dbReference type="GO" id="GO:0006505">
    <property type="term" value="P:GPI anchor metabolic process"/>
    <property type="evidence" value="ECO:0007669"/>
    <property type="project" value="TreeGrafter"/>
</dbReference>
<dbReference type="PANTHER" id="PTHR15495:SF7">
    <property type="entry name" value="GPI INOSITOL-DEACYLASE"/>
    <property type="match status" value="1"/>
</dbReference>
<comment type="similarity">
    <text evidence="2 10">Belongs to the GPI inositol-deacylase family.</text>
</comment>
<dbReference type="EMBL" id="KN831947">
    <property type="protein sequence ID" value="KIO12392.1"/>
    <property type="molecule type" value="Genomic_DNA"/>
</dbReference>
<evidence type="ECO:0000256" key="8">
    <source>
        <dbReference type="ARBA" id="ARBA00022989"/>
    </source>
</evidence>
<feature type="transmembrane region" description="Helical" evidence="10">
    <location>
        <begin position="670"/>
        <end position="688"/>
    </location>
</feature>
<keyword evidence="3 10" id="KW-0813">Transport</keyword>
<dbReference type="HOGENOM" id="CLU_006103_0_0_1"/>
<evidence type="ECO:0000256" key="10">
    <source>
        <dbReference type="RuleBase" id="RU365011"/>
    </source>
</evidence>
<keyword evidence="12" id="KW-0732">Signal</keyword>
<gene>
    <name evidence="15" type="ORF">M404DRAFT_993389</name>
</gene>
<dbReference type="PANTHER" id="PTHR15495">
    <property type="entry name" value="NEGATIVE REGULATOR OF VESICLE FORMATION-RELATED"/>
    <property type="match status" value="1"/>
</dbReference>
<feature type="signal peptide" evidence="12">
    <location>
        <begin position="1"/>
        <end position="19"/>
    </location>
</feature>
<accession>A0A0C3KSC5</accession>
<dbReference type="Gene3D" id="3.40.50.1820">
    <property type="entry name" value="alpha/beta hydrolase"/>
    <property type="match status" value="1"/>
</dbReference>
<feature type="region of interest" description="Disordered" evidence="11">
    <location>
        <begin position="796"/>
        <end position="826"/>
    </location>
</feature>
<keyword evidence="8 10" id="KW-1133">Transmembrane helix</keyword>
<evidence type="ECO:0000256" key="7">
    <source>
        <dbReference type="ARBA" id="ARBA00022927"/>
    </source>
</evidence>
<evidence type="ECO:0000313" key="15">
    <source>
        <dbReference type="EMBL" id="KIO12392.1"/>
    </source>
</evidence>
<feature type="domain" description="GPI inositol-deacylase transmembrane" evidence="14">
    <location>
        <begin position="689"/>
        <end position="963"/>
    </location>
</feature>
<feature type="transmembrane region" description="Helical" evidence="10">
    <location>
        <begin position="752"/>
        <end position="772"/>
    </location>
</feature>
<dbReference type="Pfam" id="PF07819">
    <property type="entry name" value="PGAP1"/>
    <property type="match status" value="1"/>
</dbReference>
<evidence type="ECO:0000256" key="6">
    <source>
        <dbReference type="ARBA" id="ARBA00022824"/>
    </source>
</evidence>
<reference evidence="15 16" key="1">
    <citation type="submission" date="2014-04" db="EMBL/GenBank/DDBJ databases">
        <authorList>
            <consortium name="DOE Joint Genome Institute"/>
            <person name="Kuo A."/>
            <person name="Kohler A."/>
            <person name="Costa M.D."/>
            <person name="Nagy L.G."/>
            <person name="Floudas D."/>
            <person name="Copeland A."/>
            <person name="Barry K.W."/>
            <person name="Cichocki N."/>
            <person name="Veneault-Fourrey C."/>
            <person name="LaButti K."/>
            <person name="Lindquist E.A."/>
            <person name="Lipzen A."/>
            <person name="Lundell T."/>
            <person name="Morin E."/>
            <person name="Murat C."/>
            <person name="Sun H."/>
            <person name="Tunlid A."/>
            <person name="Henrissat B."/>
            <person name="Grigoriev I.V."/>
            <person name="Hibbett D.S."/>
            <person name="Martin F."/>
            <person name="Nordberg H.P."/>
            <person name="Cantor M.N."/>
            <person name="Hua S.X."/>
        </authorList>
    </citation>
    <scope>NUCLEOTIDE SEQUENCE [LARGE SCALE GENOMIC DNA]</scope>
    <source>
        <strain evidence="15 16">Marx 270</strain>
    </source>
</reference>
<dbReference type="InParanoid" id="A0A0C3KSC5"/>
<sequence>MSAMLSILALVTVYAVYLALSDVSRLVSPQGCRMSWMSPSYLLQSEFNTSWTPLANRYTLWLYREVGWEPSQPVGVPALFIHGSAGSSHQVRSIASSAARQYFSSPFVISSEFNGRGIKPVDFYAVDFNEDFSAFHGPTLDSQIAYTAAAIRYILSRYPPNTQIIVMGHSMGGIVGTALLPSPDIFALITMSTPHMLPPVRFDSRIEEIYARNSRILREDETPILSLCGGATDTLVLSESCVIPDSDQPSGELYRRTVFTSALQGTWTGVGHLEMVWCHQVRWRVARAALELGGAVSARDAVATQRGSVLDRWLGDGVPVVDEENVELRHGTYEILPQGMHLVLKNPHGKRTYLLPLVPADGEGPRTFVLCVSRGAISGIAPHHAPDLQVSIQLCVPPSGRTDGAELSVPTTCTPLRPNVLKLLPSPLPGRPFPVPNEGSDESEGVVLFEGEISSDVQGWIGVSINAGEQEGGRWVVGGYDRREIVKRDAVSLSDLILGTVHVPLTTAGGEGGLRTHVHISRLPLNALLVYKLLPDFTDSSSCADAIFPPLLMHVSQPSEVHYYPLRYDKPVWLHSHSTAPYVLSLEFNPEHHGLNLTIYSYGYDCADPVGLSLTLDWWGTLGRLGTRYPTTLLSFCVGIVSVVLFQAWQHSAAQPQSVSESLETFVRRVMPQLMGVAALIALLPLSHKWYLGLSGELGLLASLLAVFLVGLASGLVCLSWWVLRLLMWPLRFVAIRVVPSRRPEDSGLRRSTVFSMVLVLLFIFLFVPWQVAFLGCWVIQLLNCAVHPQDERPWNRTPTTMDTPIEAIPLRPQREDGGSREPTEDGIAETFSTVNTSRGTMPGGGKPTPPYALVYQNAHILLFLTWLLPLTAPVLAVWVRTLLTAGYTTPFNGDHNVFKVLPILWLVDYLGRGHVLDTRNWRGISPRWGFLVVGLVSFVVGGRSVFLVYDVANVQIAFLLFWDVVVASSWCLT</sequence>
<keyword evidence="9 10" id="KW-0472">Membrane</keyword>
<dbReference type="GO" id="GO:0015031">
    <property type="term" value="P:protein transport"/>
    <property type="evidence" value="ECO:0007669"/>
    <property type="project" value="UniProtKB-KW"/>
</dbReference>
<dbReference type="STRING" id="870435.A0A0C3KSC5"/>
<feature type="transmembrane region" description="Helical" evidence="10">
    <location>
        <begin position="929"/>
        <end position="950"/>
    </location>
</feature>
<dbReference type="GO" id="GO:0050185">
    <property type="term" value="F:phosphatidylinositol deacylase activity"/>
    <property type="evidence" value="ECO:0007669"/>
    <property type="project" value="TreeGrafter"/>
</dbReference>
<evidence type="ECO:0000256" key="12">
    <source>
        <dbReference type="SAM" id="SignalP"/>
    </source>
</evidence>
<comment type="subcellular location">
    <subcellularLocation>
        <location evidence="1">Endoplasmic reticulum membrane</location>
        <topology evidence="1">Multi-pass membrane protein</topology>
    </subcellularLocation>
</comment>
<evidence type="ECO:0000313" key="16">
    <source>
        <dbReference type="Proteomes" id="UP000054217"/>
    </source>
</evidence>
<organism evidence="15 16">
    <name type="scientific">Pisolithus tinctorius Marx 270</name>
    <dbReference type="NCBI Taxonomy" id="870435"/>
    <lineage>
        <taxon>Eukaryota</taxon>
        <taxon>Fungi</taxon>
        <taxon>Dikarya</taxon>
        <taxon>Basidiomycota</taxon>
        <taxon>Agaricomycotina</taxon>
        <taxon>Agaricomycetes</taxon>
        <taxon>Agaricomycetidae</taxon>
        <taxon>Boletales</taxon>
        <taxon>Sclerodermatineae</taxon>
        <taxon>Pisolithaceae</taxon>
        <taxon>Pisolithus</taxon>
    </lineage>
</organism>
<feature type="domain" description="GPI inositol-deacylase PGAP1-like alpha/beta" evidence="13">
    <location>
        <begin position="74"/>
        <end position="291"/>
    </location>
</feature>
<comment type="function">
    <text evidence="10">Involved in inositol deacylation of GPI-anchored proteins which plays important roles in the quality control and ER-associated degradation of GPI-anchored proteins.</text>
</comment>
<keyword evidence="4 10" id="KW-0812">Transmembrane</keyword>
<keyword evidence="16" id="KW-1185">Reference proteome</keyword>
<feature type="transmembrane region" description="Helical" evidence="10">
    <location>
        <begin position="859"/>
        <end position="880"/>
    </location>
</feature>
<dbReference type="GO" id="GO:0005789">
    <property type="term" value="C:endoplasmic reticulum membrane"/>
    <property type="evidence" value="ECO:0007669"/>
    <property type="project" value="UniProtKB-SubCell"/>
</dbReference>
<dbReference type="EC" id="3.1.-.-" evidence="10"/>
<evidence type="ECO:0000256" key="11">
    <source>
        <dbReference type="SAM" id="MobiDB-lite"/>
    </source>
</evidence>
<dbReference type="Pfam" id="PF25140">
    <property type="entry name" value="PGAP1_TMD"/>
    <property type="match status" value="1"/>
</dbReference>
<name>A0A0C3KSC5_PISTI</name>
<evidence type="ECO:0000256" key="9">
    <source>
        <dbReference type="ARBA" id="ARBA00023136"/>
    </source>
</evidence>
<feature type="compositionally biased region" description="Basic and acidic residues" evidence="11">
    <location>
        <begin position="813"/>
        <end position="824"/>
    </location>
</feature>
<dbReference type="OrthoDB" id="348976at2759"/>
<dbReference type="AlphaFoldDB" id="A0A0C3KSC5"/>
<evidence type="ECO:0000256" key="5">
    <source>
        <dbReference type="ARBA" id="ARBA00022801"/>
    </source>
</evidence>
<feature type="transmembrane region" description="Helical" evidence="10">
    <location>
        <begin position="956"/>
        <end position="973"/>
    </location>
</feature>
<dbReference type="InterPro" id="IPR029058">
    <property type="entry name" value="AB_hydrolase_fold"/>
</dbReference>
<dbReference type="Proteomes" id="UP000054217">
    <property type="component" value="Unassembled WGS sequence"/>
</dbReference>
<reference evidence="16" key="2">
    <citation type="submission" date="2015-01" db="EMBL/GenBank/DDBJ databases">
        <title>Evolutionary Origins and Diversification of the Mycorrhizal Mutualists.</title>
        <authorList>
            <consortium name="DOE Joint Genome Institute"/>
            <consortium name="Mycorrhizal Genomics Consortium"/>
            <person name="Kohler A."/>
            <person name="Kuo A."/>
            <person name="Nagy L.G."/>
            <person name="Floudas D."/>
            <person name="Copeland A."/>
            <person name="Barry K.W."/>
            <person name="Cichocki N."/>
            <person name="Veneault-Fourrey C."/>
            <person name="LaButti K."/>
            <person name="Lindquist E.A."/>
            <person name="Lipzen A."/>
            <person name="Lundell T."/>
            <person name="Morin E."/>
            <person name="Murat C."/>
            <person name="Riley R."/>
            <person name="Ohm R."/>
            <person name="Sun H."/>
            <person name="Tunlid A."/>
            <person name="Henrissat B."/>
            <person name="Grigoriev I.V."/>
            <person name="Hibbett D.S."/>
            <person name="Martin F."/>
        </authorList>
    </citation>
    <scope>NUCLEOTIDE SEQUENCE [LARGE SCALE GENOMIC DNA]</scope>
    <source>
        <strain evidence="16">Marx 270</strain>
    </source>
</reference>
<dbReference type="InterPro" id="IPR056824">
    <property type="entry name" value="PGAP1_TMD"/>
</dbReference>
<dbReference type="SUPFAM" id="SSF53474">
    <property type="entry name" value="alpha/beta-Hydrolases"/>
    <property type="match status" value="1"/>
</dbReference>
<evidence type="ECO:0000256" key="3">
    <source>
        <dbReference type="ARBA" id="ARBA00022448"/>
    </source>
</evidence>
<keyword evidence="7 10" id="KW-0653">Protein transport</keyword>
<dbReference type="InterPro" id="IPR039529">
    <property type="entry name" value="PGAP1/BST1"/>
</dbReference>
<evidence type="ECO:0000256" key="2">
    <source>
        <dbReference type="ARBA" id="ARBA00006931"/>
    </source>
</evidence>
<protein>
    <recommendedName>
        <fullName evidence="10">GPI inositol-deacylase</fullName>
        <ecNumber evidence="10">3.1.-.-</ecNumber>
    </recommendedName>
</protein>
<feature type="chain" id="PRO_5002166455" description="GPI inositol-deacylase" evidence="12">
    <location>
        <begin position="20"/>
        <end position="974"/>
    </location>
</feature>
<proteinExistence type="inferred from homology"/>
<evidence type="ECO:0000256" key="1">
    <source>
        <dbReference type="ARBA" id="ARBA00004477"/>
    </source>
</evidence>
<dbReference type="GO" id="GO:0006888">
    <property type="term" value="P:endoplasmic reticulum to Golgi vesicle-mediated transport"/>
    <property type="evidence" value="ECO:0007669"/>
    <property type="project" value="TreeGrafter"/>
</dbReference>